<dbReference type="CDD" id="cd03794">
    <property type="entry name" value="GT4_WbuB-like"/>
    <property type="match status" value="1"/>
</dbReference>
<dbReference type="PANTHER" id="PTHR12526:SF622">
    <property type="entry name" value="GLYCOSYLTRANSFERASE (GROUP I)"/>
    <property type="match status" value="1"/>
</dbReference>
<proteinExistence type="predicted"/>
<evidence type="ECO:0000313" key="3">
    <source>
        <dbReference type="EMBL" id="MDN3686516.1"/>
    </source>
</evidence>
<dbReference type="Pfam" id="PF00534">
    <property type="entry name" value="Glycos_transf_1"/>
    <property type="match status" value="1"/>
</dbReference>
<name>A0ABT8C1B9_9BACT</name>
<sequence>MNRKMALVIGEAFYPEDFIINDLVKTWKKRGYEIEVLTRTPSYPFGKVFEGYKNKIYQKTSFEGIKVHRFPVITGYQKSGLVKLLNYISFIIFGTITALFIGRKFDRVFIYQTGPLTVALPGVFLKIVYGTKLGIWTQDLWPDTVYAYGYKKTFFLQMILNRIVKFVYKNCDKIFISCYGFEKPLKVMLPKKDIHWVPNWPMVVNDKPKVRLKLPGSFNFTFTGNVGKVQNLEIVVKAFKEVSDSEPNVFLNIVGDGSNLEALKQIVEENGIQNVNFTGRRPIDEMPSFFEASDVLFLSLVKSPLYSIMIPSKFPTYLTASKPVFAIMDGEVPDMIKDYKIGVTAPPDSIEKIVEGFRYFLSLSETERFSLSQNSNLLLENKFSKERAVNTFESQFWTGD</sequence>
<comment type="caution">
    <text evidence="3">The sequence shown here is derived from an EMBL/GenBank/DDBJ whole genome shotgun (WGS) entry which is preliminary data.</text>
</comment>
<dbReference type="PANTHER" id="PTHR12526">
    <property type="entry name" value="GLYCOSYLTRANSFERASE"/>
    <property type="match status" value="1"/>
</dbReference>
<keyword evidence="1" id="KW-0812">Transmembrane</keyword>
<organism evidence="3 4">
    <name type="scientific">Cyclobacterium jeungdonense</name>
    <dbReference type="NCBI Taxonomy" id="708087"/>
    <lineage>
        <taxon>Bacteria</taxon>
        <taxon>Pseudomonadati</taxon>
        <taxon>Bacteroidota</taxon>
        <taxon>Cytophagia</taxon>
        <taxon>Cytophagales</taxon>
        <taxon>Cyclobacteriaceae</taxon>
        <taxon>Cyclobacterium</taxon>
    </lineage>
</organism>
<dbReference type="RefSeq" id="WP_163384679.1">
    <property type="nucleotide sequence ID" value="NZ_JAUFQS010000003.1"/>
</dbReference>
<keyword evidence="4" id="KW-1185">Reference proteome</keyword>
<dbReference type="EMBL" id="JAUFQS010000003">
    <property type="protein sequence ID" value="MDN3686516.1"/>
    <property type="molecule type" value="Genomic_DNA"/>
</dbReference>
<gene>
    <name evidence="3" type="ORF">QWZ15_01635</name>
</gene>
<evidence type="ECO:0000313" key="4">
    <source>
        <dbReference type="Proteomes" id="UP001236663"/>
    </source>
</evidence>
<keyword evidence="1" id="KW-0472">Membrane</keyword>
<evidence type="ECO:0000259" key="2">
    <source>
        <dbReference type="Pfam" id="PF00534"/>
    </source>
</evidence>
<feature type="transmembrane region" description="Helical" evidence="1">
    <location>
        <begin position="84"/>
        <end position="102"/>
    </location>
</feature>
<feature type="domain" description="Glycosyl transferase family 1" evidence="2">
    <location>
        <begin position="216"/>
        <end position="367"/>
    </location>
</feature>
<evidence type="ECO:0000256" key="1">
    <source>
        <dbReference type="SAM" id="Phobius"/>
    </source>
</evidence>
<reference evidence="4" key="1">
    <citation type="journal article" date="2019" name="Int. J. Syst. Evol. Microbiol.">
        <title>The Global Catalogue of Microorganisms (GCM) 10K type strain sequencing project: providing services to taxonomists for standard genome sequencing and annotation.</title>
        <authorList>
            <consortium name="The Broad Institute Genomics Platform"/>
            <consortium name="The Broad Institute Genome Sequencing Center for Infectious Disease"/>
            <person name="Wu L."/>
            <person name="Ma J."/>
        </authorList>
    </citation>
    <scope>NUCLEOTIDE SEQUENCE [LARGE SCALE GENOMIC DNA]</scope>
    <source>
        <strain evidence="4">CECT 7706</strain>
    </source>
</reference>
<protein>
    <submittedName>
        <fullName evidence="3">Glycosyltransferase family 4 protein</fullName>
    </submittedName>
</protein>
<keyword evidence="1" id="KW-1133">Transmembrane helix</keyword>
<dbReference type="SUPFAM" id="SSF53756">
    <property type="entry name" value="UDP-Glycosyltransferase/glycogen phosphorylase"/>
    <property type="match status" value="1"/>
</dbReference>
<dbReference type="Gene3D" id="3.40.50.2000">
    <property type="entry name" value="Glycogen Phosphorylase B"/>
    <property type="match status" value="2"/>
</dbReference>
<accession>A0ABT8C1B9</accession>
<dbReference type="Proteomes" id="UP001236663">
    <property type="component" value="Unassembled WGS sequence"/>
</dbReference>
<dbReference type="InterPro" id="IPR001296">
    <property type="entry name" value="Glyco_trans_1"/>
</dbReference>